<feature type="domain" description="Cytochrome C Planctomycete-type" evidence="4">
    <location>
        <begin position="44"/>
        <end position="104"/>
    </location>
</feature>
<dbReference type="Pfam" id="PF07635">
    <property type="entry name" value="PSCyt1"/>
    <property type="match status" value="1"/>
</dbReference>
<comment type="caution">
    <text evidence="5">The sequence shown here is derived from an EMBL/GenBank/DDBJ whole genome shotgun (WGS) entry which is preliminary data.</text>
</comment>
<evidence type="ECO:0000259" key="2">
    <source>
        <dbReference type="Pfam" id="PF07583"/>
    </source>
</evidence>
<accession>A0A5C6A2G3</accession>
<proteinExistence type="predicted"/>
<dbReference type="Pfam" id="PF07587">
    <property type="entry name" value="PSD1"/>
    <property type="match status" value="1"/>
</dbReference>
<dbReference type="InterPro" id="IPR011429">
    <property type="entry name" value="Cyt_c_Planctomycete-type"/>
</dbReference>
<dbReference type="EMBL" id="SJPM01000009">
    <property type="protein sequence ID" value="TWT93595.1"/>
    <property type="molecule type" value="Genomic_DNA"/>
</dbReference>
<dbReference type="GO" id="GO:0009055">
    <property type="term" value="F:electron transfer activity"/>
    <property type="evidence" value="ECO:0007669"/>
    <property type="project" value="InterPro"/>
</dbReference>
<evidence type="ECO:0000259" key="3">
    <source>
        <dbReference type="Pfam" id="PF07587"/>
    </source>
</evidence>
<organism evidence="5 6">
    <name type="scientific">Neorhodopirellula pilleata</name>
    <dbReference type="NCBI Taxonomy" id="2714738"/>
    <lineage>
        <taxon>Bacteria</taxon>
        <taxon>Pseudomonadati</taxon>
        <taxon>Planctomycetota</taxon>
        <taxon>Planctomycetia</taxon>
        <taxon>Pirellulales</taxon>
        <taxon>Pirellulaceae</taxon>
        <taxon>Neorhodopirellula</taxon>
    </lineage>
</organism>
<dbReference type="GO" id="GO:0020037">
    <property type="term" value="F:heme binding"/>
    <property type="evidence" value="ECO:0007669"/>
    <property type="project" value="InterPro"/>
</dbReference>
<name>A0A5C6A2G3_9BACT</name>
<dbReference type="Proteomes" id="UP000316213">
    <property type="component" value="Unassembled WGS sequence"/>
</dbReference>
<dbReference type="InterPro" id="IPR011444">
    <property type="entry name" value="DUF1549"/>
</dbReference>
<sequence precursor="true">MTRVGCCLLFGVVYLTSVLPASEPAFAEKVSYSQQVRPILSDKCFACHGPDEQTREAGLRLDTESGMLADLGGYVAFKPGDADDSEAMRRILASDPDMHMPPEESHKDLTPKEIEVLRRWINEGAAFEMHWAYRPLQRPEVSPPQSSATAALSLPIDALPIDALIEAKWSEHGITPVDQASPVTLVRRLYLDLLGVPPTPDDVDEFLNDPATDAYPRLVNRLLDDPRFGERMAVYWLDLVRYADTIGYHSDNPREVSAYRDYVIGAFNSNLPFDRFTTEQLAGDLLPDPTTDQLIASGYNRLLQTTQEGGSQAKEYIAIYAADRVRNVSSVWLGSTVGCAQCHDHKYDPITAKDFYSMAAFFADIKETPVGSQPPNLKLYTDAQRQQLAAIDRELQQLEAGLKPDATSELAAQIAAEQRQWEATQRDPPEDSSPWKIANVDSATATAEATLTVQPDGSLLHTGAQPNQTDYQITVQASGTVRAIRLEALTDDSFAKQGGLSRANGNFVLTDFTVSRNGKSLPFGSATADFEQASFPVMAAIDDDPESGWAVSGHSEKAARRTAVFTLKEPLELGPEPHELKLEMRHRSKYAKHSIGRLRLALTDREDAGVVDPDVTPQEILAIIRIDTDQRDESQRKQLADYYRNHSPTWKAAQAKLETARKRRDAIEDSVRTTLITERLPQPRTTRILPRGNWLDESGEIVQPAMPDFLTTGEPKSEPLTRLQLAEWLADPNNPLTARTFVNRLWSLYFGRGLSRNLDDLGGQGQPPTHPELLDWLAMEFIESGWDVKHMIRLILNSDTYRRSSVPDAELKRSDPGNDWFARQGRWRLDAEFVRDTSLQLSGLLVDETIGGTSVKPYQPAGYWQHLNFPTREWQADKDERLYRRSLYTFWCRSFLHPSMLAFDAPSREECTAERARSNIPQQALVVLNDPIFVEAARVFAQRVMRQTGDEADRIEWVCQQAWSRFPTQAETELLTHLLSEQLRHYADDPAAAKQLLSVGEAAVPEDLTANDEVTGELAAWTQVTRAILNAYETISRY</sequence>
<feature type="domain" description="DUF1549" evidence="2">
    <location>
        <begin position="160"/>
        <end position="366"/>
    </location>
</feature>
<dbReference type="PANTHER" id="PTHR35889:SF3">
    <property type="entry name" value="F-BOX DOMAIN-CONTAINING PROTEIN"/>
    <property type="match status" value="1"/>
</dbReference>
<dbReference type="InterPro" id="IPR036909">
    <property type="entry name" value="Cyt_c-like_dom_sf"/>
</dbReference>
<reference evidence="5 6" key="1">
    <citation type="submission" date="2019-02" db="EMBL/GenBank/DDBJ databases">
        <title>Deep-cultivation of Planctomycetes and their phenomic and genomic characterization uncovers novel biology.</title>
        <authorList>
            <person name="Wiegand S."/>
            <person name="Jogler M."/>
            <person name="Boedeker C."/>
            <person name="Pinto D."/>
            <person name="Vollmers J."/>
            <person name="Rivas-Marin E."/>
            <person name="Kohn T."/>
            <person name="Peeters S.H."/>
            <person name="Heuer A."/>
            <person name="Rast P."/>
            <person name="Oberbeckmann S."/>
            <person name="Bunk B."/>
            <person name="Jeske O."/>
            <person name="Meyerdierks A."/>
            <person name="Storesund J.E."/>
            <person name="Kallscheuer N."/>
            <person name="Luecker S."/>
            <person name="Lage O.M."/>
            <person name="Pohl T."/>
            <person name="Merkel B.J."/>
            <person name="Hornburger P."/>
            <person name="Mueller R.-W."/>
            <person name="Bruemmer F."/>
            <person name="Labrenz M."/>
            <person name="Spormann A.M."/>
            <person name="Op Den Camp H."/>
            <person name="Overmann J."/>
            <person name="Amann R."/>
            <person name="Jetten M.S.M."/>
            <person name="Mascher T."/>
            <person name="Medema M.H."/>
            <person name="Devos D.P."/>
            <person name="Kaster A.-K."/>
            <person name="Ovreas L."/>
            <person name="Rohde M."/>
            <person name="Galperin M.Y."/>
            <person name="Jogler C."/>
        </authorList>
    </citation>
    <scope>NUCLEOTIDE SEQUENCE [LARGE SCALE GENOMIC DNA]</scope>
    <source>
        <strain evidence="5 6">Pla100</strain>
    </source>
</reference>
<dbReference type="AlphaFoldDB" id="A0A5C6A2G3"/>
<dbReference type="SUPFAM" id="SSF46626">
    <property type="entry name" value="Cytochrome c"/>
    <property type="match status" value="1"/>
</dbReference>
<dbReference type="RefSeq" id="WP_231603265.1">
    <property type="nucleotide sequence ID" value="NZ_SJPM01000009.1"/>
</dbReference>
<feature type="domain" description="DUF1553" evidence="3">
    <location>
        <begin position="721"/>
        <end position="978"/>
    </location>
</feature>
<evidence type="ECO:0000313" key="6">
    <source>
        <dbReference type="Proteomes" id="UP000316213"/>
    </source>
</evidence>
<protein>
    <submittedName>
        <fullName evidence="5">Planctomycete cytochrome C</fullName>
    </submittedName>
</protein>
<evidence type="ECO:0000313" key="5">
    <source>
        <dbReference type="EMBL" id="TWT93595.1"/>
    </source>
</evidence>
<dbReference type="PANTHER" id="PTHR35889">
    <property type="entry name" value="CYCLOINULO-OLIGOSACCHARIDE FRUCTANOTRANSFERASE-RELATED"/>
    <property type="match status" value="1"/>
</dbReference>
<gene>
    <name evidence="5" type="ORF">Pla100_41130</name>
</gene>
<dbReference type="Pfam" id="PF07583">
    <property type="entry name" value="PSCyt2"/>
    <property type="match status" value="1"/>
</dbReference>
<keyword evidence="1" id="KW-0732">Signal</keyword>
<evidence type="ECO:0000256" key="1">
    <source>
        <dbReference type="SAM" id="SignalP"/>
    </source>
</evidence>
<dbReference type="InterPro" id="IPR022655">
    <property type="entry name" value="DUF1553"/>
</dbReference>
<feature type="signal peptide" evidence="1">
    <location>
        <begin position="1"/>
        <end position="27"/>
    </location>
</feature>
<keyword evidence="6" id="KW-1185">Reference proteome</keyword>
<feature type="chain" id="PRO_5023129489" evidence="1">
    <location>
        <begin position="28"/>
        <end position="1038"/>
    </location>
</feature>
<evidence type="ECO:0000259" key="4">
    <source>
        <dbReference type="Pfam" id="PF07635"/>
    </source>
</evidence>